<evidence type="ECO:0000256" key="3">
    <source>
        <dbReference type="SAM" id="SignalP"/>
    </source>
</evidence>
<evidence type="ECO:0000256" key="1">
    <source>
        <dbReference type="SAM" id="MobiDB-lite"/>
    </source>
</evidence>
<feature type="region of interest" description="Disordered" evidence="1">
    <location>
        <begin position="154"/>
        <end position="192"/>
    </location>
</feature>
<feature type="transmembrane region" description="Helical" evidence="2">
    <location>
        <begin position="881"/>
        <end position="903"/>
    </location>
</feature>
<feature type="compositionally biased region" description="Basic and acidic residues" evidence="1">
    <location>
        <begin position="182"/>
        <end position="192"/>
    </location>
</feature>
<evidence type="ECO:0000313" key="4">
    <source>
        <dbReference type="EMBL" id="GAA3193755.1"/>
    </source>
</evidence>
<feature type="transmembrane region" description="Helical" evidence="2">
    <location>
        <begin position="727"/>
        <end position="746"/>
    </location>
</feature>
<dbReference type="RefSeq" id="WP_344821319.1">
    <property type="nucleotide sequence ID" value="NZ_BAAAUV010000001.1"/>
</dbReference>
<name>A0ABP6Q226_9ACTN</name>
<keyword evidence="2" id="KW-0812">Transmembrane</keyword>
<feature type="transmembrane region" description="Helical" evidence="2">
    <location>
        <begin position="818"/>
        <end position="846"/>
    </location>
</feature>
<feature type="transmembrane region" description="Helical" evidence="2">
    <location>
        <begin position="626"/>
        <end position="643"/>
    </location>
</feature>
<feature type="chain" id="PRO_5046186559" description="DUF4185 domain-containing protein" evidence="3">
    <location>
        <begin position="23"/>
        <end position="1044"/>
    </location>
</feature>
<comment type="caution">
    <text evidence="4">The sequence shown here is derived from an EMBL/GenBank/DDBJ whole genome shotgun (WGS) entry which is preliminary data.</text>
</comment>
<keyword evidence="2" id="KW-0472">Membrane</keyword>
<feature type="transmembrane region" description="Helical" evidence="2">
    <location>
        <begin position="697"/>
        <end position="720"/>
    </location>
</feature>
<feature type="transmembrane region" description="Helical" evidence="2">
    <location>
        <begin position="664"/>
        <end position="685"/>
    </location>
</feature>
<gene>
    <name evidence="4" type="ORF">GCM10010468_03210</name>
</gene>
<feature type="signal peptide" evidence="3">
    <location>
        <begin position="1"/>
        <end position="22"/>
    </location>
</feature>
<accession>A0ABP6Q226</accession>
<evidence type="ECO:0008006" key="6">
    <source>
        <dbReference type="Google" id="ProtNLM"/>
    </source>
</evidence>
<keyword evidence="3" id="KW-0732">Signal</keyword>
<sequence>MRRRVPALVVTGCLIAAATAVALRGTGGVPPSCAALEPVAAVPDTGFTEQYLWYGNDNGDRPGYRGWAQGDGTWSVPITSGPDRGRTLWIHADTFLGAVRSPSVPPGPAPPDPLSWPAAPPDPEAAILPGRPYFHHEPAGRIFVRNSAVLADPGTGPAAPGVITETLTSTRPDGRPGSWIEHPAERLPPDDPGYRRWEPMAGTVEAAPAGDVLRVLLLEKAPGGPEGTVTAMGVATLPLSGLRGVPEVVRFPPPPDPADADPASPPAERRPFYGYDLLPQDGFTYVYGGQANRGGMPAYLARVPAGRLADPGSWTYFDGRSFTADQSRARAILPRTATTGVGHGYTLARAGTARSPVLLLFTTDPAVPFGAISTFTAYRACGPAGPWTRTSWNLKAPALCDPRINPEVDAHCGGGYMQAYNPHVHRWASSSDGSRILLSYDVVPGQGPRNWERLGLNLDRYRPKFLRITLGTAPLSARTKELGLTPMKAARRPSYPREICPVSAPVEESDDLRCFRSARALSRPRDHHHGGVPGRQDRGSPLRALQLWNPLSARWPFCVGLGLGAFALGPALRPGFTLAYDMVFVPRWRFDGALLGLNGSPPRAVPSDLLAASLTAILPGALVQKLLLLSIFVIACTGTARLLRDLPAPARAAAMVLFAWNPFVAERLLLGQWALLLGYAGLPWAVDAVRNGDRRRIVLALLPAAAGGFMAMIITLLAVLPFGRRRGTVLLAWTVLGLPWLVPALSGAGGLPSAPVGAEVFAARADTPFGTFGSLLCLSGTWNAEVVPPMYGFAVFAVPRLLLALVLTVMGARLCPPLAVAAAAGLAVAMAETALPGAVGSLIRLWPGFAVLRDSQQYVAPLALLQAAGLGALVRSARFEGAALLGTAAPVLLLPGMMLGGLGRLTATTYPDSFGRARKIMAGDPVRGDVLLLPWHAYRTYPWNGGRGSLDPLVRLLPRTVVFNDAVRVGDRTVPAEEPRARALTPLVLSPRPLTEPLRDAGFRYVVIDAETGSFGDRFPGLSPVLEEPELTLYVLGPPPLEEG</sequence>
<dbReference type="EMBL" id="BAAAUV010000001">
    <property type="protein sequence ID" value="GAA3193755.1"/>
    <property type="molecule type" value="Genomic_DNA"/>
</dbReference>
<keyword evidence="5" id="KW-1185">Reference proteome</keyword>
<proteinExistence type="predicted"/>
<feature type="transmembrane region" description="Helical" evidence="2">
    <location>
        <begin position="790"/>
        <end position="811"/>
    </location>
</feature>
<dbReference type="Proteomes" id="UP001501237">
    <property type="component" value="Unassembled WGS sequence"/>
</dbReference>
<evidence type="ECO:0000256" key="2">
    <source>
        <dbReference type="SAM" id="Phobius"/>
    </source>
</evidence>
<evidence type="ECO:0000313" key="5">
    <source>
        <dbReference type="Proteomes" id="UP001501237"/>
    </source>
</evidence>
<feature type="transmembrane region" description="Helical" evidence="2">
    <location>
        <begin position="858"/>
        <end position="874"/>
    </location>
</feature>
<reference evidence="5" key="1">
    <citation type="journal article" date="2019" name="Int. J. Syst. Evol. Microbiol.">
        <title>The Global Catalogue of Microorganisms (GCM) 10K type strain sequencing project: providing services to taxonomists for standard genome sequencing and annotation.</title>
        <authorList>
            <consortium name="The Broad Institute Genomics Platform"/>
            <consortium name="The Broad Institute Genome Sequencing Center for Infectious Disease"/>
            <person name="Wu L."/>
            <person name="Ma J."/>
        </authorList>
    </citation>
    <scope>NUCLEOTIDE SEQUENCE [LARGE SCALE GENOMIC DNA]</scope>
    <source>
        <strain evidence="5">JCM 9377</strain>
    </source>
</reference>
<protein>
    <recommendedName>
        <fullName evidence="6">DUF4185 domain-containing protein</fullName>
    </recommendedName>
</protein>
<keyword evidence="2" id="KW-1133">Transmembrane helix</keyword>
<organism evidence="4 5">
    <name type="scientific">Actinocorallia longicatena</name>
    <dbReference type="NCBI Taxonomy" id="111803"/>
    <lineage>
        <taxon>Bacteria</taxon>
        <taxon>Bacillati</taxon>
        <taxon>Actinomycetota</taxon>
        <taxon>Actinomycetes</taxon>
        <taxon>Streptosporangiales</taxon>
        <taxon>Thermomonosporaceae</taxon>
        <taxon>Actinocorallia</taxon>
    </lineage>
</organism>